<dbReference type="GO" id="GO:0016829">
    <property type="term" value="F:lyase activity"/>
    <property type="evidence" value="ECO:0007669"/>
    <property type="project" value="InterPro"/>
</dbReference>
<dbReference type="AlphaFoldDB" id="A0A1M6XKJ0"/>
<dbReference type="Pfam" id="PF19305">
    <property type="entry name" value="MmgE_PrpD_C"/>
    <property type="match status" value="1"/>
</dbReference>
<name>A0A1M6XKJ0_HALPU</name>
<comment type="similarity">
    <text evidence="1">Belongs to the PrpD family.</text>
</comment>
<dbReference type="Gene3D" id="1.10.4100.10">
    <property type="entry name" value="2-methylcitrate dehydratase PrpD"/>
    <property type="match status" value="1"/>
</dbReference>
<dbReference type="InterPro" id="IPR036148">
    <property type="entry name" value="MmgE/PrpD_sf"/>
</dbReference>
<protein>
    <submittedName>
        <fullName evidence="5">2-methylcitrate dehydratase PrpD</fullName>
    </submittedName>
</protein>
<organism evidence="5 6">
    <name type="scientific">Haladaptatus paucihalophilus DX253</name>
    <dbReference type="NCBI Taxonomy" id="797209"/>
    <lineage>
        <taxon>Archaea</taxon>
        <taxon>Methanobacteriati</taxon>
        <taxon>Methanobacteriota</taxon>
        <taxon>Stenosarchaea group</taxon>
        <taxon>Halobacteria</taxon>
        <taxon>Halobacteriales</taxon>
        <taxon>Haladaptataceae</taxon>
        <taxon>Haladaptatus</taxon>
    </lineage>
</organism>
<feature type="domain" description="MmgE/PrpD C-terminal" evidence="4">
    <location>
        <begin position="255"/>
        <end position="412"/>
    </location>
</feature>
<dbReference type="InterPro" id="IPR005656">
    <property type="entry name" value="MmgE_PrpD"/>
</dbReference>
<evidence type="ECO:0000259" key="4">
    <source>
        <dbReference type="Pfam" id="PF19305"/>
    </source>
</evidence>
<reference evidence="6" key="1">
    <citation type="submission" date="2016-11" db="EMBL/GenBank/DDBJ databases">
        <authorList>
            <person name="Varghese N."/>
            <person name="Submissions S."/>
        </authorList>
    </citation>
    <scope>NUCLEOTIDE SEQUENCE [LARGE SCALE GENOMIC DNA]</scope>
    <source>
        <strain evidence="6">DX253</strain>
    </source>
</reference>
<dbReference type="InterPro" id="IPR045337">
    <property type="entry name" value="MmgE_PrpD_C"/>
</dbReference>
<dbReference type="Proteomes" id="UP000184203">
    <property type="component" value="Unassembled WGS sequence"/>
</dbReference>
<keyword evidence="6" id="KW-1185">Reference proteome</keyword>
<evidence type="ECO:0000259" key="3">
    <source>
        <dbReference type="Pfam" id="PF03972"/>
    </source>
</evidence>
<evidence type="ECO:0000313" key="6">
    <source>
        <dbReference type="Proteomes" id="UP000184203"/>
    </source>
</evidence>
<dbReference type="InterPro" id="IPR042188">
    <property type="entry name" value="MmgE/PrpD_sf_2"/>
</dbReference>
<dbReference type="Pfam" id="PF03972">
    <property type="entry name" value="MmgE_PrpD_N"/>
    <property type="match status" value="1"/>
</dbReference>
<gene>
    <name evidence="5" type="ORF">SAMN05444342_2892</name>
</gene>
<dbReference type="SUPFAM" id="SSF103378">
    <property type="entry name" value="2-methylcitrate dehydratase PrpD"/>
    <property type="match status" value="1"/>
</dbReference>
<feature type="domain" description="MmgE/PrpD N-terminal" evidence="3">
    <location>
        <begin position="8"/>
        <end position="237"/>
    </location>
</feature>
<dbReference type="InterPro" id="IPR045336">
    <property type="entry name" value="MmgE_PrpD_N"/>
</dbReference>
<dbReference type="Gene3D" id="3.30.1330.120">
    <property type="entry name" value="2-methylcitrate dehydratase PrpD"/>
    <property type="match status" value="1"/>
</dbReference>
<dbReference type="PANTHER" id="PTHR16943">
    <property type="entry name" value="2-METHYLCITRATE DEHYDRATASE-RELATED"/>
    <property type="match status" value="1"/>
</dbReference>
<sequence>MDTTDAVAFVHSATLRELPSSVERAVRVRVLDTLAAMTAGYRQDGIDIVRRYALDRFGGESTATLFDGSGTRVHPEGATLANSTAANALDIDDGHREVKGHPAAVVVPAALATAESEDSTVETLLDAVYVGYEIGVRAGLAIHHLDGVYTGTGSWGAVGAAAAVARLRDFPTERTAHALGIAEYHAPRTPIMRGVERPGMTKDGIGWGSYVGAVSAQLAASGFTGSGTVFDEVDTGVVAPFGDVHHVTEAYLKPYPCCRWVQPGVEAALSLAESTAIDPTSVETVRVHTFEEATHLRTRSPDSPEEAQYSYPFPVATALVRGRFTQAEHASDVLSDPDILALSDAVELRVDEALDGRFPGDCLARLELDTESETYASDVTRPPGAREQPLADDVRREKARRLVTPTLPPSAIEKTERRLRDSASVATLLSPWRT</sequence>
<dbReference type="EMBL" id="FRAN01000004">
    <property type="protein sequence ID" value="SHL06369.1"/>
    <property type="molecule type" value="Genomic_DNA"/>
</dbReference>
<evidence type="ECO:0000256" key="2">
    <source>
        <dbReference type="SAM" id="MobiDB-lite"/>
    </source>
</evidence>
<dbReference type="InterPro" id="IPR042183">
    <property type="entry name" value="MmgE/PrpD_sf_1"/>
</dbReference>
<accession>A0A1M6XKJ0</accession>
<evidence type="ECO:0000313" key="5">
    <source>
        <dbReference type="EMBL" id="SHL06369.1"/>
    </source>
</evidence>
<dbReference type="PANTHER" id="PTHR16943:SF8">
    <property type="entry name" value="2-METHYLCITRATE DEHYDRATASE"/>
    <property type="match status" value="1"/>
</dbReference>
<evidence type="ECO:0000256" key="1">
    <source>
        <dbReference type="ARBA" id="ARBA00006174"/>
    </source>
</evidence>
<feature type="region of interest" description="Disordered" evidence="2">
    <location>
        <begin position="374"/>
        <end position="396"/>
    </location>
</feature>
<proteinExistence type="inferred from homology"/>